<dbReference type="PANTHER" id="PTHR44591:SF3">
    <property type="entry name" value="RESPONSE REGULATORY DOMAIN-CONTAINING PROTEIN"/>
    <property type="match status" value="1"/>
</dbReference>
<dbReference type="InterPro" id="IPR050595">
    <property type="entry name" value="Bact_response_regulator"/>
</dbReference>
<dbReference type="PANTHER" id="PTHR44591">
    <property type="entry name" value="STRESS RESPONSE REGULATOR PROTEIN 1"/>
    <property type="match status" value="1"/>
</dbReference>
<dbReference type="Pfam" id="PF00072">
    <property type="entry name" value="Response_reg"/>
    <property type="match status" value="1"/>
</dbReference>
<keyword evidence="5" id="KW-1185">Reference proteome</keyword>
<dbReference type="InterPro" id="IPR001789">
    <property type="entry name" value="Sig_transdc_resp-reg_receiver"/>
</dbReference>
<dbReference type="SUPFAM" id="SSF52172">
    <property type="entry name" value="CheY-like"/>
    <property type="match status" value="1"/>
</dbReference>
<evidence type="ECO:0000313" key="5">
    <source>
        <dbReference type="Proteomes" id="UP001291687"/>
    </source>
</evidence>
<feature type="domain" description="Response regulatory" evidence="3">
    <location>
        <begin position="3"/>
        <end position="119"/>
    </location>
</feature>
<dbReference type="Gene3D" id="3.40.50.2300">
    <property type="match status" value="1"/>
</dbReference>
<keyword evidence="1 2" id="KW-0597">Phosphoprotein</keyword>
<evidence type="ECO:0000313" key="4">
    <source>
        <dbReference type="EMBL" id="MEA0971682.1"/>
    </source>
</evidence>
<reference evidence="4 5" key="1">
    <citation type="submission" date="2023-03" db="EMBL/GenBank/DDBJ databases">
        <title>Host association and intracellularity evolved multiple times independently in the Rickettsiales.</title>
        <authorList>
            <person name="Castelli M."/>
            <person name="Nardi T."/>
            <person name="Gammuto L."/>
            <person name="Bellinzona G."/>
            <person name="Sabaneyeva E."/>
            <person name="Potekhin A."/>
            <person name="Serra V."/>
            <person name="Petroni G."/>
            <person name="Sassera D."/>
        </authorList>
    </citation>
    <scope>NUCLEOTIDE SEQUENCE [LARGE SCALE GENOMIC DNA]</scope>
    <source>
        <strain evidence="4 5">Sr 2-6</strain>
    </source>
</reference>
<sequence length="126" mass="14171">MGRVLIVEDNELNLKLFHDLLTIQEHEVVISRNGVNIIDLVKDTKPDLILMDIHLNGISGIDLIQTLKANQETKHIPIITVTAFAMKVDQAKISKSGCDMYLSKPVSIDKFFKAVEKFIPSVTKKE</sequence>
<accession>A0ABU5NES2</accession>
<evidence type="ECO:0000256" key="1">
    <source>
        <dbReference type="ARBA" id="ARBA00022553"/>
    </source>
</evidence>
<gene>
    <name evidence="4" type="ORF">Megvenef_01666</name>
</gene>
<evidence type="ECO:0000259" key="3">
    <source>
        <dbReference type="PROSITE" id="PS50110"/>
    </source>
</evidence>
<feature type="modified residue" description="4-aspartylphosphate" evidence="2">
    <location>
        <position position="52"/>
    </location>
</feature>
<dbReference type="RefSeq" id="WP_322777598.1">
    <property type="nucleotide sequence ID" value="NZ_JARJFB010000212.1"/>
</dbReference>
<evidence type="ECO:0000256" key="2">
    <source>
        <dbReference type="PROSITE-ProRule" id="PRU00169"/>
    </source>
</evidence>
<dbReference type="InterPro" id="IPR011006">
    <property type="entry name" value="CheY-like_superfamily"/>
</dbReference>
<dbReference type="Proteomes" id="UP001291687">
    <property type="component" value="Unassembled WGS sequence"/>
</dbReference>
<dbReference type="EMBL" id="JARJFB010000212">
    <property type="protein sequence ID" value="MEA0971682.1"/>
    <property type="molecule type" value="Genomic_DNA"/>
</dbReference>
<dbReference type="SMART" id="SM00448">
    <property type="entry name" value="REC"/>
    <property type="match status" value="1"/>
</dbReference>
<proteinExistence type="predicted"/>
<organism evidence="4 5">
    <name type="scientific">Candidatus Megaera venefica</name>
    <dbReference type="NCBI Taxonomy" id="2055910"/>
    <lineage>
        <taxon>Bacteria</taxon>
        <taxon>Pseudomonadati</taxon>
        <taxon>Pseudomonadota</taxon>
        <taxon>Alphaproteobacteria</taxon>
        <taxon>Rickettsiales</taxon>
        <taxon>Rickettsiaceae</taxon>
        <taxon>Candidatus Megaera</taxon>
    </lineage>
</organism>
<name>A0ABU5NES2_9RICK</name>
<comment type="caution">
    <text evidence="4">The sequence shown here is derived from an EMBL/GenBank/DDBJ whole genome shotgun (WGS) entry which is preliminary data.</text>
</comment>
<dbReference type="PROSITE" id="PS50110">
    <property type="entry name" value="RESPONSE_REGULATORY"/>
    <property type="match status" value="1"/>
</dbReference>
<protein>
    <submittedName>
        <fullName evidence="4">Two-component system response regulator</fullName>
    </submittedName>
</protein>